<sequence length="51" mass="5402">MLIRLVHFFLFNSSTSSPPEDLEPGRSGRILLGTAGSSGKLSSYPPPPSVT</sequence>
<keyword evidence="2" id="KW-0732">Signal</keyword>
<name>A0A9D4D6D1_DREPO</name>
<evidence type="ECO:0000313" key="3">
    <source>
        <dbReference type="EMBL" id="KAH3738972.1"/>
    </source>
</evidence>
<dbReference type="AlphaFoldDB" id="A0A9D4D6D1"/>
<feature type="signal peptide" evidence="2">
    <location>
        <begin position="1"/>
        <end position="16"/>
    </location>
</feature>
<dbReference type="Proteomes" id="UP000828390">
    <property type="component" value="Unassembled WGS sequence"/>
</dbReference>
<keyword evidence="4" id="KW-1185">Reference proteome</keyword>
<accession>A0A9D4D6D1</accession>
<reference evidence="3" key="2">
    <citation type="submission" date="2020-11" db="EMBL/GenBank/DDBJ databases">
        <authorList>
            <person name="McCartney M.A."/>
            <person name="Auch B."/>
            <person name="Kono T."/>
            <person name="Mallez S."/>
            <person name="Becker A."/>
            <person name="Gohl D.M."/>
            <person name="Silverstein K.A.T."/>
            <person name="Koren S."/>
            <person name="Bechman K.B."/>
            <person name="Herman A."/>
            <person name="Abrahante J.E."/>
            <person name="Garbe J."/>
        </authorList>
    </citation>
    <scope>NUCLEOTIDE SEQUENCE</scope>
    <source>
        <strain evidence="3">Duluth1</strain>
        <tissue evidence="3">Whole animal</tissue>
    </source>
</reference>
<organism evidence="3 4">
    <name type="scientific">Dreissena polymorpha</name>
    <name type="common">Zebra mussel</name>
    <name type="synonym">Mytilus polymorpha</name>
    <dbReference type="NCBI Taxonomy" id="45954"/>
    <lineage>
        <taxon>Eukaryota</taxon>
        <taxon>Metazoa</taxon>
        <taxon>Spiralia</taxon>
        <taxon>Lophotrochozoa</taxon>
        <taxon>Mollusca</taxon>
        <taxon>Bivalvia</taxon>
        <taxon>Autobranchia</taxon>
        <taxon>Heteroconchia</taxon>
        <taxon>Euheterodonta</taxon>
        <taxon>Imparidentia</taxon>
        <taxon>Neoheterodontei</taxon>
        <taxon>Myida</taxon>
        <taxon>Dreissenoidea</taxon>
        <taxon>Dreissenidae</taxon>
        <taxon>Dreissena</taxon>
    </lineage>
</organism>
<feature type="region of interest" description="Disordered" evidence="1">
    <location>
        <begin position="14"/>
        <end position="51"/>
    </location>
</feature>
<proteinExistence type="predicted"/>
<protein>
    <submittedName>
        <fullName evidence="3">Uncharacterized protein</fullName>
    </submittedName>
</protein>
<evidence type="ECO:0000256" key="1">
    <source>
        <dbReference type="SAM" id="MobiDB-lite"/>
    </source>
</evidence>
<feature type="chain" id="PRO_5038778523" evidence="2">
    <location>
        <begin position="17"/>
        <end position="51"/>
    </location>
</feature>
<evidence type="ECO:0000256" key="2">
    <source>
        <dbReference type="SAM" id="SignalP"/>
    </source>
</evidence>
<gene>
    <name evidence="3" type="ORF">DPMN_045616</name>
</gene>
<evidence type="ECO:0000313" key="4">
    <source>
        <dbReference type="Proteomes" id="UP000828390"/>
    </source>
</evidence>
<dbReference type="EMBL" id="JAIWYP010000011">
    <property type="protein sequence ID" value="KAH3738972.1"/>
    <property type="molecule type" value="Genomic_DNA"/>
</dbReference>
<reference evidence="3" key="1">
    <citation type="journal article" date="2019" name="bioRxiv">
        <title>The Genome of the Zebra Mussel, Dreissena polymorpha: A Resource for Invasive Species Research.</title>
        <authorList>
            <person name="McCartney M.A."/>
            <person name="Auch B."/>
            <person name="Kono T."/>
            <person name="Mallez S."/>
            <person name="Zhang Y."/>
            <person name="Obille A."/>
            <person name="Becker A."/>
            <person name="Abrahante J.E."/>
            <person name="Garbe J."/>
            <person name="Badalamenti J.P."/>
            <person name="Herman A."/>
            <person name="Mangelson H."/>
            <person name="Liachko I."/>
            <person name="Sullivan S."/>
            <person name="Sone E.D."/>
            <person name="Koren S."/>
            <person name="Silverstein K.A.T."/>
            <person name="Beckman K.B."/>
            <person name="Gohl D.M."/>
        </authorList>
    </citation>
    <scope>NUCLEOTIDE SEQUENCE</scope>
    <source>
        <strain evidence="3">Duluth1</strain>
        <tissue evidence="3">Whole animal</tissue>
    </source>
</reference>
<comment type="caution">
    <text evidence="3">The sequence shown here is derived from an EMBL/GenBank/DDBJ whole genome shotgun (WGS) entry which is preliminary data.</text>
</comment>